<organism evidence="3 4">
    <name type="scientific">Podospora didyma</name>
    <dbReference type="NCBI Taxonomy" id="330526"/>
    <lineage>
        <taxon>Eukaryota</taxon>
        <taxon>Fungi</taxon>
        <taxon>Dikarya</taxon>
        <taxon>Ascomycota</taxon>
        <taxon>Pezizomycotina</taxon>
        <taxon>Sordariomycetes</taxon>
        <taxon>Sordariomycetidae</taxon>
        <taxon>Sordariales</taxon>
        <taxon>Podosporaceae</taxon>
        <taxon>Podospora</taxon>
    </lineage>
</organism>
<evidence type="ECO:0000256" key="1">
    <source>
        <dbReference type="SAM" id="MobiDB-lite"/>
    </source>
</evidence>
<feature type="chain" id="PRO_5042037774" description="Secreted protein" evidence="2">
    <location>
        <begin position="24"/>
        <end position="146"/>
    </location>
</feature>
<proteinExistence type="predicted"/>
<sequence length="146" mass="16205">MGVRSIWSALQSSFFHLACLVSAAKRYPRSCACRVSFSPRLAILHRLTYLPTTPPSASSSHHALRKPRSPISSRPPRRLWGGFVGPSPFLGSFGRFLHFDSWPASNQSIHLPPAPGHLTRQSKHQLGSLIPDLGCLARSPTRFHHH</sequence>
<dbReference type="Proteomes" id="UP001285441">
    <property type="component" value="Unassembled WGS sequence"/>
</dbReference>
<keyword evidence="2" id="KW-0732">Signal</keyword>
<reference evidence="3" key="1">
    <citation type="journal article" date="2023" name="Mol. Phylogenet. Evol.">
        <title>Genome-scale phylogeny and comparative genomics of the fungal order Sordariales.</title>
        <authorList>
            <person name="Hensen N."/>
            <person name="Bonometti L."/>
            <person name="Westerberg I."/>
            <person name="Brannstrom I.O."/>
            <person name="Guillou S."/>
            <person name="Cros-Aarteil S."/>
            <person name="Calhoun S."/>
            <person name="Haridas S."/>
            <person name="Kuo A."/>
            <person name="Mondo S."/>
            <person name="Pangilinan J."/>
            <person name="Riley R."/>
            <person name="LaButti K."/>
            <person name="Andreopoulos B."/>
            <person name="Lipzen A."/>
            <person name="Chen C."/>
            <person name="Yan M."/>
            <person name="Daum C."/>
            <person name="Ng V."/>
            <person name="Clum A."/>
            <person name="Steindorff A."/>
            <person name="Ohm R.A."/>
            <person name="Martin F."/>
            <person name="Silar P."/>
            <person name="Natvig D.O."/>
            <person name="Lalanne C."/>
            <person name="Gautier V."/>
            <person name="Ament-Velasquez S.L."/>
            <person name="Kruys A."/>
            <person name="Hutchinson M.I."/>
            <person name="Powell A.J."/>
            <person name="Barry K."/>
            <person name="Miller A.N."/>
            <person name="Grigoriev I.V."/>
            <person name="Debuchy R."/>
            <person name="Gladieux P."/>
            <person name="Hiltunen Thoren M."/>
            <person name="Johannesson H."/>
        </authorList>
    </citation>
    <scope>NUCLEOTIDE SEQUENCE</scope>
    <source>
        <strain evidence="3">CBS 232.78</strain>
    </source>
</reference>
<feature type="region of interest" description="Disordered" evidence="1">
    <location>
        <begin position="54"/>
        <end position="73"/>
    </location>
</feature>
<evidence type="ECO:0008006" key="5">
    <source>
        <dbReference type="Google" id="ProtNLM"/>
    </source>
</evidence>
<dbReference type="AlphaFoldDB" id="A0AAE0N983"/>
<feature type="signal peptide" evidence="2">
    <location>
        <begin position="1"/>
        <end position="23"/>
    </location>
</feature>
<dbReference type="EMBL" id="JAULSW010000007">
    <property type="protein sequence ID" value="KAK3374925.1"/>
    <property type="molecule type" value="Genomic_DNA"/>
</dbReference>
<protein>
    <recommendedName>
        <fullName evidence="5">Secreted protein</fullName>
    </recommendedName>
</protein>
<name>A0AAE0N983_9PEZI</name>
<evidence type="ECO:0000313" key="4">
    <source>
        <dbReference type="Proteomes" id="UP001285441"/>
    </source>
</evidence>
<accession>A0AAE0N983</accession>
<comment type="caution">
    <text evidence="3">The sequence shown here is derived from an EMBL/GenBank/DDBJ whole genome shotgun (WGS) entry which is preliminary data.</text>
</comment>
<gene>
    <name evidence="3" type="ORF">B0H63DRAFT_481302</name>
</gene>
<keyword evidence="4" id="KW-1185">Reference proteome</keyword>
<reference evidence="3" key="2">
    <citation type="submission" date="2023-06" db="EMBL/GenBank/DDBJ databases">
        <authorList>
            <consortium name="Lawrence Berkeley National Laboratory"/>
            <person name="Haridas S."/>
            <person name="Hensen N."/>
            <person name="Bonometti L."/>
            <person name="Westerberg I."/>
            <person name="Brannstrom I.O."/>
            <person name="Guillou S."/>
            <person name="Cros-Aarteil S."/>
            <person name="Calhoun S."/>
            <person name="Kuo A."/>
            <person name="Mondo S."/>
            <person name="Pangilinan J."/>
            <person name="Riley R."/>
            <person name="LaButti K."/>
            <person name="Andreopoulos B."/>
            <person name="Lipzen A."/>
            <person name="Chen C."/>
            <person name="Yanf M."/>
            <person name="Daum C."/>
            <person name="Ng V."/>
            <person name="Clum A."/>
            <person name="Steindorff A."/>
            <person name="Ohm R."/>
            <person name="Martin F."/>
            <person name="Silar P."/>
            <person name="Natvig D."/>
            <person name="Lalanne C."/>
            <person name="Gautier V."/>
            <person name="Ament-velasquez S.L."/>
            <person name="Kruys A."/>
            <person name="Hutchinson M.I."/>
            <person name="Powell A.J."/>
            <person name="Barry K."/>
            <person name="Miller A.N."/>
            <person name="Grigoriev I.V."/>
            <person name="Debuchy R."/>
            <person name="Gladieux P."/>
            <person name="Thoren M.H."/>
            <person name="Johannesson H."/>
        </authorList>
    </citation>
    <scope>NUCLEOTIDE SEQUENCE</scope>
    <source>
        <strain evidence="3">CBS 232.78</strain>
    </source>
</reference>
<evidence type="ECO:0000313" key="3">
    <source>
        <dbReference type="EMBL" id="KAK3374925.1"/>
    </source>
</evidence>
<evidence type="ECO:0000256" key="2">
    <source>
        <dbReference type="SAM" id="SignalP"/>
    </source>
</evidence>